<sequence length="311" mass="33879">MRLSTCRLHLEIKMKCVQPKNQCLRESQETLSALLEAIAEDFARLSAVAPSPVDIEEHVKRLHSVKRRVAVTNNTLQTVQRAMQTPDISHLTAADYDRVYEPAEDSFLLLDALEADLERLRARRPRLALEVGSGSGVVITALAAALPECLCLATDLSEAACRATWRTAHRNGVTVLPVRCDLTAALRPRLAGQLDVVLFNPPYVVTSTEEVCASGGLAASWAGGERGREVTDRLLPQLPELLAPDGLFYLVAIRENDVDDLGAVMAGLGFDMCRVMSRRAGPEHLSVLRFERRAESGGTGPPEGGDVPQRP</sequence>
<comment type="subunit">
    <text evidence="10">Heterodimer; heterodimerization with TRMT112 is required for S-adenosyl-L-methionine-binding.</text>
</comment>
<keyword evidence="21" id="KW-1185">Reference proteome</keyword>
<evidence type="ECO:0000259" key="19">
    <source>
        <dbReference type="Pfam" id="PF05175"/>
    </source>
</evidence>
<dbReference type="InterPro" id="IPR004557">
    <property type="entry name" value="PrmC-related"/>
</dbReference>
<keyword evidence="5" id="KW-0949">S-adenosyl-L-methionine</keyword>
<dbReference type="EMBL" id="VIIS01002100">
    <property type="protein sequence ID" value="KAF0288569.1"/>
    <property type="molecule type" value="Genomic_DNA"/>
</dbReference>
<dbReference type="GO" id="GO:0005634">
    <property type="term" value="C:nucleus"/>
    <property type="evidence" value="ECO:0007669"/>
    <property type="project" value="UniProtKB-SubCell"/>
</dbReference>
<keyword evidence="17" id="KW-0175">Coiled coil</keyword>
<dbReference type="InterPro" id="IPR007848">
    <property type="entry name" value="Small_mtfrase_dom"/>
</dbReference>
<evidence type="ECO:0000256" key="9">
    <source>
        <dbReference type="ARBA" id="ARBA00053180"/>
    </source>
</evidence>
<dbReference type="InterPro" id="IPR002052">
    <property type="entry name" value="DNA_methylase_N6_adenine_CS"/>
</dbReference>
<dbReference type="InterPro" id="IPR052190">
    <property type="entry name" value="Euk-Arch_PrmC-MTase"/>
</dbReference>
<comment type="caution">
    <text evidence="20">The sequence shown here is derived from an EMBL/GenBank/DDBJ whole genome shotgun (WGS) entry which is preliminary data.</text>
</comment>
<dbReference type="CDD" id="cd02440">
    <property type="entry name" value="AdoMet_MTases"/>
    <property type="match status" value="1"/>
</dbReference>
<dbReference type="GO" id="GO:0035657">
    <property type="term" value="C:eRF1 methyltransferase complex"/>
    <property type="evidence" value="ECO:0007669"/>
    <property type="project" value="TreeGrafter"/>
</dbReference>
<evidence type="ECO:0000256" key="7">
    <source>
        <dbReference type="ARBA" id="ARBA00048619"/>
    </source>
</evidence>
<comment type="subcellular location">
    <subcellularLocation>
        <location evidence="1">Nucleus</location>
    </subcellularLocation>
</comment>
<dbReference type="GO" id="GO:0032259">
    <property type="term" value="P:methylation"/>
    <property type="evidence" value="ECO:0007669"/>
    <property type="project" value="UniProtKB-KW"/>
</dbReference>
<evidence type="ECO:0000256" key="1">
    <source>
        <dbReference type="ARBA" id="ARBA00004123"/>
    </source>
</evidence>
<evidence type="ECO:0000256" key="5">
    <source>
        <dbReference type="ARBA" id="ARBA00022691"/>
    </source>
</evidence>
<comment type="similarity">
    <text evidence="2">Belongs to the eukaryotic/archaeal PrmC-related family.</text>
</comment>
<organism evidence="20 21">
    <name type="scientific">Amphibalanus amphitrite</name>
    <name type="common">Striped barnacle</name>
    <name type="synonym">Balanus amphitrite</name>
    <dbReference type="NCBI Taxonomy" id="1232801"/>
    <lineage>
        <taxon>Eukaryota</taxon>
        <taxon>Metazoa</taxon>
        <taxon>Ecdysozoa</taxon>
        <taxon>Arthropoda</taxon>
        <taxon>Crustacea</taxon>
        <taxon>Multicrustacea</taxon>
        <taxon>Cirripedia</taxon>
        <taxon>Thoracica</taxon>
        <taxon>Thoracicalcarea</taxon>
        <taxon>Balanomorpha</taxon>
        <taxon>Balanoidea</taxon>
        <taxon>Balanidae</taxon>
        <taxon>Amphibalaninae</taxon>
        <taxon>Amphibalanus</taxon>
    </lineage>
</organism>
<evidence type="ECO:0000256" key="15">
    <source>
        <dbReference type="ARBA" id="ARBA00093624"/>
    </source>
</evidence>
<evidence type="ECO:0000256" key="14">
    <source>
        <dbReference type="ARBA" id="ARBA00083337"/>
    </source>
</evidence>
<dbReference type="Pfam" id="PF14712">
    <property type="entry name" value="Snapin_Pallidin"/>
    <property type="match status" value="1"/>
</dbReference>
<evidence type="ECO:0000256" key="13">
    <source>
        <dbReference type="ARBA" id="ARBA00080992"/>
    </source>
</evidence>
<evidence type="ECO:0000256" key="6">
    <source>
        <dbReference type="ARBA" id="ARBA00023242"/>
    </source>
</evidence>
<protein>
    <recommendedName>
        <fullName evidence="15">Methyltransferase HEMK2</fullName>
    </recommendedName>
    <alternativeName>
        <fullName evidence="14">HemK methyltransferase family member 2</fullName>
    </alternativeName>
    <alternativeName>
        <fullName evidence="12">Lysine N-methyltransferase 9</fullName>
    </alternativeName>
    <alternativeName>
        <fullName evidence="11">Methylarsonite methyltransferase N6AMT1</fullName>
    </alternativeName>
    <alternativeName>
        <fullName evidence="16">Methyltransferase N6AMT1</fullName>
    </alternativeName>
    <alternativeName>
        <fullName evidence="13">Protein N(5)-glutamine methyltransferase</fullName>
    </alternativeName>
</protein>
<comment type="catalytic activity">
    <reaction evidence="8">
        <text>methylarsonous acid + S-adenosyl-L-methionine = dimethylarsinate + S-adenosyl-L-homocysteine + 2 H(+)</text>
        <dbReference type="Rhea" id="RHEA:11684"/>
        <dbReference type="ChEBI" id="CHEBI:15378"/>
        <dbReference type="ChEBI" id="CHEBI:16223"/>
        <dbReference type="ChEBI" id="CHEBI:17826"/>
        <dbReference type="ChEBI" id="CHEBI:57856"/>
        <dbReference type="ChEBI" id="CHEBI:59789"/>
    </reaction>
</comment>
<dbReference type="FunFam" id="3.40.50.150:FF:000077">
    <property type="entry name" value="HemK methyltransferase family member 2"/>
    <property type="match status" value="1"/>
</dbReference>
<dbReference type="OrthoDB" id="406152at2759"/>
<dbReference type="AlphaFoldDB" id="A0A6A4V5W8"/>
<evidence type="ECO:0000313" key="21">
    <source>
        <dbReference type="Proteomes" id="UP000440578"/>
    </source>
</evidence>
<dbReference type="InterPro" id="IPR029063">
    <property type="entry name" value="SAM-dependent_MTases_sf"/>
</dbReference>
<gene>
    <name evidence="20" type="primary">N6AMT1_1</name>
    <name evidence="20" type="ORF">FJT64_013052</name>
</gene>
<evidence type="ECO:0000256" key="16">
    <source>
        <dbReference type="ARBA" id="ARBA00093667"/>
    </source>
</evidence>
<dbReference type="Gene3D" id="3.40.50.150">
    <property type="entry name" value="Vaccinia Virus protein VP39"/>
    <property type="match status" value="1"/>
</dbReference>
<evidence type="ECO:0000313" key="20">
    <source>
        <dbReference type="EMBL" id="KAF0288569.1"/>
    </source>
</evidence>
<name>A0A6A4V5W8_AMPAM</name>
<dbReference type="Pfam" id="PF05175">
    <property type="entry name" value="MTS"/>
    <property type="match status" value="1"/>
</dbReference>
<proteinExistence type="inferred from homology"/>
<evidence type="ECO:0000256" key="12">
    <source>
        <dbReference type="ARBA" id="ARBA00076540"/>
    </source>
</evidence>
<dbReference type="PANTHER" id="PTHR45875">
    <property type="entry name" value="METHYLTRANSFERASE N6AMT1"/>
    <property type="match status" value="1"/>
</dbReference>
<dbReference type="PANTHER" id="PTHR45875:SF1">
    <property type="entry name" value="METHYLTRANSFERASE N6AMT1"/>
    <property type="match status" value="1"/>
</dbReference>
<feature type="region of interest" description="Disordered" evidence="18">
    <location>
        <begin position="290"/>
        <end position="311"/>
    </location>
</feature>
<feature type="domain" description="Methyltransferase small" evidence="19">
    <location>
        <begin position="117"/>
        <end position="208"/>
    </location>
</feature>
<reference evidence="20 21" key="1">
    <citation type="submission" date="2019-07" db="EMBL/GenBank/DDBJ databases">
        <title>Draft genome assembly of a fouling barnacle, Amphibalanus amphitrite (Darwin, 1854): The first reference genome for Thecostraca.</title>
        <authorList>
            <person name="Kim W."/>
        </authorList>
    </citation>
    <scope>NUCLEOTIDE SEQUENCE [LARGE SCALE GENOMIC DNA]</scope>
    <source>
        <strain evidence="20">SNU_AA5</strain>
        <tissue evidence="20">Soma without cirri and trophi</tissue>
    </source>
</reference>
<dbReference type="GO" id="GO:0036009">
    <property type="term" value="F:protein-glutamine N-methyltransferase activity"/>
    <property type="evidence" value="ECO:0007669"/>
    <property type="project" value="UniProtKB-ARBA"/>
</dbReference>
<evidence type="ECO:0000256" key="18">
    <source>
        <dbReference type="SAM" id="MobiDB-lite"/>
    </source>
</evidence>
<comment type="function">
    <text evidence="9">Methyltransferase that can methylate proteins and, to a lower extent, arsenic. Catalytic subunit of a heterodimer with TRMT112, which monomethylates 'Lys-12' of histone H4 (H4K12me1), a modification present at the promoters of numerous genes encoding cell cycle regulators. Catalytic subunit of a heterodimer with TRMT112, which catalyzes N5-methylation of Glu residue of proteins with a Gly-Gln-Xaa-Xaa-Xaa-Arg motif. Methylates ETF1 on 'Gln-185'; ETF1 needs to be complexed to ERF3 in its GTP-bound form to be efficiently methylated. May also play a role in the modulation of arsenic-induced toxicity by mediating the conversion of monomethylarsonous acid (3+) into the less toxic dimethylarsonic acid. It however only plays a limited role in arsenic metabolism compared with AS3MT.</text>
</comment>
<dbReference type="PROSITE" id="PS00092">
    <property type="entry name" value="N6_MTASE"/>
    <property type="match status" value="1"/>
</dbReference>
<evidence type="ECO:0000256" key="10">
    <source>
        <dbReference type="ARBA" id="ARBA00062344"/>
    </source>
</evidence>
<keyword evidence="4 20" id="KW-0808">Transferase</keyword>
<keyword evidence="3 20" id="KW-0489">Methyltransferase</keyword>
<dbReference type="GO" id="GO:0003676">
    <property type="term" value="F:nucleic acid binding"/>
    <property type="evidence" value="ECO:0007669"/>
    <property type="project" value="InterPro"/>
</dbReference>
<feature type="coiled-coil region" evidence="17">
    <location>
        <begin position="103"/>
        <end position="130"/>
    </location>
</feature>
<evidence type="ECO:0000256" key="4">
    <source>
        <dbReference type="ARBA" id="ARBA00022679"/>
    </source>
</evidence>
<comment type="catalytic activity">
    <reaction evidence="7">
        <text>L-lysyl-[histone] + S-adenosyl-L-methionine = N(6)-methyl-L-lysyl-[histone] + S-adenosyl-L-homocysteine + H(+)</text>
        <dbReference type="Rhea" id="RHEA:10024"/>
        <dbReference type="Rhea" id="RHEA-COMP:9845"/>
        <dbReference type="Rhea" id="RHEA-COMP:9846"/>
        <dbReference type="ChEBI" id="CHEBI:15378"/>
        <dbReference type="ChEBI" id="CHEBI:29969"/>
        <dbReference type="ChEBI" id="CHEBI:57856"/>
        <dbReference type="ChEBI" id="CHEBI:59789"/>
        <dbReference type="ChEBI" id="CHEBI:61929"/>
    </reaction>
    <physiologicalReaction direction="left-to-right" evidence="7">
        <dbReference type="Rhea" id="RHEA:10025"/>
    </physiologicalReaction>
</comment>
<evidence type="ECO:0000256" key="11">
    <source>
        <dbReference type="ARBA" id="ARBA00075330"/>
    </source>
</evidence>
<keyword evidence="6" id="KW-0539">Nucleus</keyword>
<dbReference type="SUPFAM" id="SSF53335">
    <property type="entry name" value="S-adenosyl-L-methionine-dependent methyltransferases"/>
    <property type="match status" value="1"/>
</dbReference>
<dbReference type="InterPro" id="IPR028119">
    <property type="entry name" value="Snapin/Pallidin/Snn1"/>
</dbReference>
<accession>A0A6A4V5W8</accession>
<evidence type="ECO:0000256" key="2">
    <source>
        <dbReference type="ARBA" id="ARBA00006149"/>
    </source>
</evidence>
<dbReference type="EMBL" id="VIIS01002100">
    <property type="protein sequence ID" value="KAF0288570.1"/>
    <property type="molecule type" value="Genomic_DNA"/>
</dbReference>
<dbReference type="Proteomes" id="UP000440578">
    <property type="component" value="Unassembled WGS sequence"/>
</dbReference>
<evidence type="ECO:0000256" key="8">
    <source>
        <dbReference type="ARBA" id="ARBA00050903"/>
    </source>
</evidence>
<evidence type="ECO:0000256" key="3">
    <source>
        <dbReference type="ARBA" id="ARBA00022603"/>
    </source>
</evidence>
<dbReference type="NCBIfam" id="TIGR00537">
    <property type="entry name" value="hemK_rel_arch"/>
    <property type="match status" value="1"/>
</dbReference>
<evidence type="ECO:0000256" key="17">
    <source>
        <dbReference type="SAM" id="Coils"/>
    </source>
</evidence>